<protein>
    <recommendedName>
        <fullName evidence="3">YqcI/YcgG family protein</fullName>
    </recommendedName>
</protein>
<dbReference type="NCBIfam" id="NF041366">
    <property type="entry name" value="GntA_guanitoxin"/>
    <property type="match status" value="1"/>
</dbReference>
<name>A0ABQ4SHC4_9HYPH</name>
<reference evidence="1" key="2">
    <citation type="submission" date="2021-08" db="EMBL/GenBank/DDBJ databases">
        <authorList>
            <person name="Tani A."/>
            <person name="Ola A."/>
            <person name="Ogura Y."/>
            <person name="Katsura K."/>
            <person name="Hayashi T."/>
        </authorList>
    </citation>
    <scope>NUCLEOTIDE SEQUENCE</scope>
    <source>
        <strain evidence="1">DSM 17168</strain>
    </source>
</reference>
<keyword evidence="2" id="KW-1185">Reference proteome</keyword>
<organism evidence="1 2">
    <name type="scientific">Methylobacterium isbiliense</name>
    <dbReference type="NCBI Taxonomy" id="315478"/>
    <lineage>
        <taxon>Bacteria</taxon>
        <taxon>Pseudomonadati</taxon>
        <taxon>Pseudomonadota</taxon>
        <taxon>Alphaproteobacteria</taxon>
        <taxon>Hyphomicrobiales</taxon>
        <taxon>Methylobacteriaceae</taxon>
        <taxon>Methylobacterium</taxon>
    </lineage>
</organism>
<evidence type="ECO:0000313" key="2">
    <source>
        <dbReference type="Proteomes" id="UP001055153"/>
    </source>
</evidence>
<dbReference type="Pfam" id="PF08892">
    <property type="entry name" value="YqcI_YcgG"/>
    <property type="match status" value="1"/>
</dbReference>
<proteinExistence type="predicted"/>
<dbReference type="PANTHER" id="PTHR40045">
    <property type="entry name" value="YCGG FAMILY PROTEIN"/>
    <property type="match status" value="1"/>
</dbReference>
<comment type="caution">
    <text evidence="1">The sequence shown here is derived from an EMBL/GenBank/DDBJ whole genome shotgun (WGS) entry which is preliminary data.</text>
</comment>
<gene>
    <name evidence="1" type="ORF">GMJLKIPL_3749</name>
</gene>
<dbReference type="PANTHER" id="PTHR40045:SF1">
    <property type="entry name" value="YQCI_YCGG FAMILY PROTEIN"/>
    <property type="match status" value="1"/>
</dbReference>
<sequence length="253" mass="28016">MPLPSDDAGHPLAERFRNFIRQQPFPCVGAKAALGRGGLRIVVARDIASDRDDDRIYPALLAFIARYREEPALFRSFAVVFEGEDPLPEEAFETHLWARVQALSDHDSRVGLHYDPRVQSDPGNPHFSLSLGGEGFFVVGLHPGASRPARRFATPALVFNLHQQFEQLRAEGRYDTLRRTILARDLAWAGSPNPMLASHGQVSAARQYSGRVVDEGWTCPFHRKGAVAPADGDLVARALRSGAFVAPQRDSRR</sequence>
<accession>A0ABQ4SHC4</accession>
<dbReference type="RefSeq" id="WP_238236972.1">
    <property type="nucleotide sequence ID" value="NZ_BPQQ01000042.1"/>
</dbReference>
<reference evidence="1" key="1">
    <citation type="journal article" date="2021" name="Front. Microbiol.">
        <title>Comprehensive Comparative Genomics and Phenotyping of Methylobacterium Species.</title>
        <authorList>
            <person name="Alessa O."/>
            <person name="Ogura Y."/>
            <person name="Fujitani Y."/>
            <person name="Takami H."/>
            <person name="Hayashi T."/>
            <person name="Sahin N."/>
            <person name="Tani A."/>
        </authorList>
    </citation>
    <scope>NUCLEOTIDE SEQUENCE</scope>
    <source>
        <strain evidence="1">DSM 17168</strain>
    </source>
</reference>
<evidence type="ECO:0000313" key="1">
    <source>
        <dbReference type="EMBL" id="GJE01813.1"/>
    </source>
</evidence>
<dbReference type="Proteomes" id="UP001055153">
    <property type="component" value="Unassembled WGS sequence"/>
</dbReference>
<evidence type="ECO:0008006" key="3">
    <source>
        <dbReference type="Google" id="ProtNLM"/>
    </source>
</evidence>
<dbReference type="EMBL" id="BPQQ01000042">
    <property type="protein sequence ID" value="GJE01813.1"/>
    <property type="molecule type" value="Genomic_DNA"/>
</dbReference>
<dbReference type="InterPro" id="IPR014988">
    <property type="entry name" value="Uncharacterised_YqcI/YcgG"/>
</dbReference>